<dbReference type="Proteomes" id="UP000799437">
    <property type="component" value="Unassembled WGS sequence"/>
</dbReference>
<evidence type="ECO:0000256" key="1">
    <source>
        <dbReference type="SAM" id="MobiDB-lite"/>
    </source>
</evidence>
<protein>
    <submittedName>
        <fullName evidence="2">Uncharacterized protein</fullName>
    </submittedName>
</protein>
<dbReference type="RefSeq" id="XP_033602205.1">
    <property type="nucleotide sequence ID" value="XM_033743674.1"/>
</dbReference>
<dbReference type="AlphaFoldDB" id="A0A6A6WCI0"/>
<dbReference type="GeneID" id="54484728"/>
<evidence type="ECO:0000313" key="2">
    <source>
        <dbReference type="EMBL" id="KAF2759754.1"/>
    </source>
</evidence>
<keyword evidence="3" id="KW-1185">Reference proteome</keyword>
<feature type="region of interest" description="Disordered" evidence="1">
    <location>
        <begin position="1"/>
        <end position="96"/>
    </location>
</feature>
<reference evidence="2" key="1">
    <citation type="journal article" date="2020" name="Stud. Mycol.">
        <title>101 Dothideomycetes genomes: a test case for predicting lifestyles and emergence of pathogens.</title>
        <authorList>
            <person name="Haridas S."/>
            <person name="Albert R."/>
            <person name="Binder M."/>
            <person name="Bloem J."/>
            <person name="Labutti K."/>
            <person name="Salamov A."/>
            <person name="Andreopoulos B."/>
            <person name="Baker S."/>
            <person name="Barry K."/>
            <person name="Bills G."/>
            <person name="Bluhm B."/>
            <person name="Cannon C."/>
            <person name="Castanera R."/>
            <person name="Culley D."/>
            <person name="Daum C."/>
            <person name="Ezra D."/>
            <person name="Gonzalez J."/>
            <person name="Henrissat B."/>
            <person name="Kuo A."/>
            <person name="Liang C."/>
            <person name="Lipzen A."/>
            <person name="Lutzoni F."/>
            <person name="Magnuson J."/>
            <person name="Mondo S."/>
            <person name="Nolan M."/>
            <person name="Ohm R."/>
            <person name="Pangilinan J."/>
            <person name="Park H.-J."/>
            <person name="Ramirez L."/>
            <person name="Alfaro M."/>
            <person name="Sun H."/>
            <person name="Tritt A."/>
            <person name="Yoshinaga Y."/>
            <person name="Zwiers L.-H."/>
            <person name="Turgeon B."/>
            <person name="Goodwin S."/>
            <person name="Spatafora J."/>
            <person name="Crous P."/>
            <person name="Grigoriev I."/>
        </authorList>
    </citation>
    <scope>NUCLEOTIDE SEQUENCE</scope>
    <source>
        <strain evidence="2">CBS 121739</strain>
    </source>
</reference>
<name>A0A6A6WCI0_9PEZI</name>
<sequence>MTVFGPPPKEKANYNDDDDNDDGRAVRMIGTYVKPEREEEEVEPKEERRSRIDNANKKETSKSYTQTNPKRRTTHKTQPTKPPHPISGGNCKKCNACSGDGVASGVLVE</sequence>
<dbReference type="EMBL" id="ML996569">
    <property type="protein sequence ID" value="KAF2759754.1"/>
    <property type="molecule type" value="Genomic_DNA"/>
</dbReference>
<organism evidence="2 3">
    <name type="scientific">Pseudovirgaria hyperparasitica</name>
    <dbReference type="NCBI Taxonomy" id="470096"/>
    <lineage>
        <taxon>Eukaryota</taxon>
        <taxon>Fungi</taxon>
        <taxon>Dikarya</taxon>
        <taxon>Ascomycota</taxon>
        <taxon>Pezizomycotina</taxon>
        <taxon>Dothideomycetes</taxon>
        <taxon>Dothideomycetes incertae sedis</taxon>
        <taxon>Acrospermales</taxon>
        <taxon>Acrospermaceae</taxon>
        <taxon>Pseudovirgaria</taxon>
    </lineage>
</organism>
<evidence type="ECO:0000313" key="3">
    <source>
        <dbReference type="Proteomes" id="UP000799437"/>
    </source>
</evidence>
<proteinExistence type="predicted"/>
<accession>A0A6A6WCI0</accession>
<gene>
    <name evidence="2" type="ORF">EJ05DRAFT_474816</name>
</gene>
<feature type="compositionally biased region" description="Basic and acidic residues" evidence="1">
    <location>
        <begin position="45"/>
        <end position="61"/>
    </location>
</feature>